<keyword evidence="3" id="KW-1185">Reference proteome</keyword>
<keyword evidence="1" id="KW-0812">Transmembrane</keyword>
<evidence type="ECO:0000256" key="1">
    <source>
        <dbReference type="SAM" id="Phobius"/>
    </source>
</evidence>
<feature type="transmembrane region" description="Helical" evidence="1">
    <location>
        <begin position="27"/>
        <end position="46"/>
    </location>
</feature>
<name>A0ABN3PIV9_9ACTN</name>
<gene>
    <name evidence="2" type="ORF">GCM10010411_19030</name>
</gene>
<organism evidence="2 3">
    <name type="scientific">Actinomadura fulvescens</name>
    <dbReference type="NCBI Taxonomy" id="46160"/>
    <lineage>
        <taxon>Bacteria</taxon>
        <taxon>Bacillati</taxon>
        <taxon>Actinomycetota</taxon>
        <taxon>Actinomycetes</taxon>
        <taxon>Streptosporangiales</taxon>
        <taxon>Thermomonosporaceae</taxon>
        <taxon>Actinomadura</taxon>
    </lineage>
</organism>
<evidence type="ECO:0000313" key="2">
    <source>
        <dbReference type="EMBL" id="GAA2586475.1"/>
    </source>
</evidence>
<reference evidence="2 3" key="1">
    <citation type="journal article" date="2019" name="Int. J. Syst. Evol. Microbiol.">
        <title>The Global Catalogue of Microorganisms (GCM) 10K type strain sequencing project: providing services to taxonomists for standard genome sequencing and annotation.</title>
        <authorList>
            <consortium name="The Broad Institute Genomics Platform"/>
            <consortium name="The Broad Institute Genome Sequencing Center for Infectious Disease"/>
            <person name="Wu L."/>
            <person name="Ma J."/>
        </authorList>
    </citation>
    <scope>NUCLEOTIDE SEQUENCE [LARGE SCALE GENOMIC DNA]</scope>
    <source>
        <strain evidence="2 3">JCM 6833</strain>
    </source>
</reference>
<dbReference type="EMBL" id="BAAATD010000002">
    <property type="protein sequence ID" value="GAA2586475.1"/>
    <property type="molecule type" value="Genomic_DNA"/>
</dbReference>
<comment type="caution">
    <text evidence="2">The sequence shown here is derived from an EMBL/GenBank/DDBJ whole genome shotgun (WGS) entry which is preliminary data.</text>
</comment>
<dbReference type="Proteomes" id="UP001501509">
    <property type="component" value="Unassembled WGS sequence"/>
</dbReference>
<keyword evidence="1" id="KW-0472">Membrane</keyword>
<evidence type="ECO:0000313" key="3">
    <source>
        <dbReference type="Proteomes" id="UP001501509"/>
    </source>
</evidence>
<proteinExistence type="predicted"/>
<protein>
    <submittedName>
        <fullName evidence="2">Uncharacterized protein</fullName>
    </submittedName>
</protein>
<keyword evidence="1" id="KW-1133">Transmembrane helix</keyword>
<feature type="transmembrane region" description="Helical" evidence="1">
    <location>
        <begin position="67"/>
        <end position="86"/>
    </location>
</feature>
<accession>A0ABN3PIV9</accession>
<sequence>MPIEPPTSALHGLRAGLGRSFGVPESVVVTGLLLLFSGWAGVTCVTRGHRSFTEVTRPVQAQAARSNLLLTLVGGAIVNFSVKALLVSESGHMTGY</sequence>